<keyword evidence="7" id="KW-1185">Reference proteome</keyword>
<dbReference type="AlphaFoldDB" id="A0A7M2XVE4"/>
<reference evidence="6 7" key="1">
    <citation type="submission" date="2020-10" db="EMBL/GenBank/DDBJ databases">
        <title>Whole genome sequence of oil-degrading bacteria Rhodococcus pyridinivorans strain 5Ap.</title>
        <authorList>
            <person name="Akhremchuk A.E."/>
            <person name="Valentovich L.N."/>
            <person name="Charniauskaya M.I."/>
            <person name="Bukliarevich H.A."/>
            <person name="Titok M.A."/>
        </authorList>
    </citation>
    <scope>NUCLEOTIDE SEQUENCE [LARGE SCALE GENOMIC DNA]</scope>
    <source>
        <strain evidence="6 7">5Ap</strain>
        <plasmid evidence="5 7">pNAPH</plasmid>
        <plasmid evidence="6 7">pRh5Ap-243</plasmid>
    </source>
</reference>
<dbReference type="InterPro" id="IPR002104">
    <property type="entry name" value="Integrase_catalytic"/>
</dbReference>
<name>A0A7M2XVE4_9NOCA</name>
<dbReference type="Gene3D" id="1.10.443.10">
    <property type="entry name" value="Intergrase catalytic core"/>
    <property type="match status" value="1"/>
</dbReference>
<dbReference type="GO" id="GO:0015074">
    <property type="term" value="P:DNA integration"/>
    <property type="evidence" value="ECO:0007669"/>
    <property type="project" value="UniProtKB-KW"/>
</dbReference>
<feature type="domain" description="Tyr recombinase" evidence="4">
    <location>
        <begin position="151"/>
        <end position="361"/>
    </location>
</feature>
<geneLocation type="plasmid" evidence="6 7">
    <name>pRh5Ap-243</name>
</geneLocation>
<dbReference type="EMBL" id="CP063452">
    <property type="protein sequence ID" value="QOW01736.1"/>
    <property type="molecule type" value="Genomic_DNA"/>
</dbReference>
<proteinExistence type="predicted"/>
<evidence type="ECO:0000313" key="5">
    <source>
        <dbReference type="EMBL" id="QOW01590.1"/>
    </source>
</evidence>
<evidence type="ECO:0000256" key="3">
    <source>
        <dbReference type="ARBA" id="ARBA00023172"/>
    </source>
</evidence>
<dbReference type="InterPro" id="IPR011010">
    <property type="entry name" value="DNA_brk_join_enz"/>
</dbReference>
<evidence type="ECO:0000313" key="6">
    <source>
        <dbReference type="EMBL" id="QOW01736.1"/>
    </source>
</evidence>
<dbReference type="Proteomes" id="UP000593818">
    <property type="component" value="Plasmid pNAPH"/>
</dbReference>
<dbReference type="GO" id="GO:0005737">
    <property type="term" value="C:cytoplasm"/>
    <property type="evidence" value="ECO:0007669"/>
    <property type="project" value="UniProtKB-SubCell"/>
</dbReference>
<keyword evidence="3" id="KW-0233">DNA recombination</keyword>
<dbReference type="GO" id="GO:0003677">
    <property type="term" value="F:DNA binding"/>
    <property type="evidence" value="ECO:0007669"/>
    <property type="project" value="InterPro"/>
</dbReference>
<dbReference type="PANTHER" id="PTHR30349">
    <property type="entry name" value="PHAGE INTEGRASE-RELATED"/>
    <property type="match status" value="1"/>
</dbReference>
<dbReference type="GO" id="GO:0006310">
    <property type="term" value="P:DNA recombination"/>
    <property type="evidence" value="ECO:0007669"/>
    <property type="project" value="UniProtKB-KW"/>
</dbReference>
<dbReference type="SUPFAM" id="SSF56349">
    <property type="entry name" value="DNA breaking-rejoining enzymes"/>
    <property type="match status" value="1"/>
</dbReference>
<dbReference type="InterPro" id="IPR013762">
    <property type="entry name" value="Integrase-like_cat_sf"/>
</dbReference>
<evidence type="ECO:0000256" key="2">
    <source>
        <dbReference type="ARBA" id="ARBA00022908"/>
    </source>
</evidence>
<keyword evidence="6" id="KW-0614">Plasmid</keyword>
<sequence>MESVVDPPGAAHLVLADAVVHLDPQQAVFEAMLAGWQRQQRTRFLSESGTIGPRVAVVRRMAEFTNSYPWQWEPADGEDFITHLRSELRARPIVVSTARSYEMAIALFVEYVTDRRYGWPAVCEQRFSQVPQRIFHEGNTIAHVADVEGQPGRRPLTYDEVQALFDAADARVGQIRERGRKGALTALRDAALLKTVYAYGLRRREAYGLDLADRRHSPTAGQYGRYGAWFVRWGKASKGGPPKRRTVLTVPEMDWIVEVLEHWVTEVRPLLHPGPLAAVWVNERAGRMSMRSINEAFASARQAAGLPTELDLHCLRHSYVTHLVEFDYPERFVSEQVGHRYASTTALYTGVSDEYRRRLIRRALQDRTELWEQR</sequence>
<evidence type="ECO:0000259" key="4">
    <source>
        <dbReference type="PROSITE" id="PS51898"/>
    </source>
</evidence>
<dbReference type="Proteomes" id="UP000593818">
    <property type="component" value="Plasmid pRh5Ap-243"/>
</dbReference>
<dbReference type="Pfam" id="PF00589">
    <property type="entry name" value="Phage_integrase"/>
    <property type="match status" value="1"/>
</dbReference>
<protein>
    <submittedName>
        <fullName evidence="6">Tyrosine-type recombinase/integrase</fullName>
    </submittedName>
</protein>
<dbReference type="EMBL" id="CP063451">
    <property type="protein sequence ID" value="QOW01590.1"/>
    <property type="molecule type" value="Genomic_DNA"/>
</dbReference>
<accession>A0A7M2XVE4</accession>
<dbReference type="InterPro" id="IPR050090">
    <property type="entry name" value="Tyrosine_recombinase_XerCD"/>
</dbReference>
<dbReference type="PROSITE" id="PS51898">
    <property type="entry name" value="TYR_RECOMBINASE"/>
    <property type="match status" value="1"/>
</dbReference>
<organism evidence="6 7">
    <name type="scientific">Rhodococcus pyridinivorans</name>
    <dbReference type="NCBI Taxonomy" id="103816"/>
    <lineage>
        <taxon>Bacteria</taxon>
        <taxon>Bacillati</taxon>
        <taxon>Actinomycetota</taxon>
        <taxon>Actinomycetes</taxon>
        <taxon>Mycobacteriales</taxon>
        <taxon>Nocardiaceae</taxon>
        <taxon>Rhodococcus</taxon>
    </lineage>
</organism>
<gene>
    <name evidence="5" type="ORF">INP59_24875</name>
    <name evidence="6" type="ORF">INP59_25575</name>
</gene>
<dbReference type="PANTHER" id="PTHR30349:SF77">
    <property type="entry name" value="TYROSINE RECOMBINASE XERC"/>
    <property type="match status" value="1"/>
</dbReference>
<evidence type="ECO:0000313" key="7">
    <source>
        <dbReference type="Proteomes" id="UP000593818"/>
    </source>
</evidence>
<dbReference type="RefSeq" id="WP_138846018.1">
    <property type="nucleotide sequence ID" value="NZ_CP040720.1"/>
</dbReference>
<evidence type="ECO:0000256" key="1">
    <source>
        <dbReference type="ARBA" id="ARBA00004496"/>
    </source>
</evidence>
<geneLocation type="plasmid" evidence="5 7">
    <name>pNAPH</name>
</geneLocation>
<comment type="subcellular location">
    <subcellularLocation>
        <location evidence="1">Cytoplasm</location>
    </subcellularLocation>
</comment>
<keyword evidence="2" id="KW-0229">DNA integration</keyword>